<organism evidence="1 2">
    <name type="scientific">Remersonia thermophila</name>
    <dbReference type="NCBI Taxonomy" id="72144"/>
    <lineage>
        <taxon>Eukaryota</taxon>
        <taxon>Fungi</taxon>
        <taxon>Dikarya</taxon>
        <taxon>Ascomycota</taxon>
        <taxon>Pezizomycotina</taxon>
        <taxon>Sordariomycetes</taxon>
        <taxon>Sordariomycetidae</taxon>
        <taxon>Sordariales</taxon>
        <taxon>Sordariales incertae sedis</taxon>
        <taxon>Remersonia</taxon>
    </lineage>
</organism>
<reference evidence="1 2" key="1">
    <citation type="journal article" date="2024" name="Commun. Biol.">
        <title>Comparative genomic analysis of thermophilic fungi reveals convergent evolutionary adaptations and gene losses.</title>
        <authorList>
            <person name="Steindorff A.S."/>
            <person name="Aguilar-Pontes M.V."/>
            <person name="Robinson A.J."/>
            <person name="Andreopoulos B."/>
            <person name="LaButti K."/>
            <person name="Kuo A."/>
            <person name="Mondo S."/>
            <person name="Riley R."/>
            <person name="Otillar R."/>
            <person name="Haridas S."/>
            <person name="Lipzen A."/>
            <person name="Grimwood J."/>
            <person name="Schmutz J."/>
            <person name="Clum A."/>
            <person name="Reid I.D."/>
            <person name="Moisan M.C."/>
            <person name="Butler G."/>
            <person name="Nguyen T.T.M."/>
            <person name="Dewar K."/>
            <person name="Conant G."/>
            <person name="Drula E."/>
            <person name="Henrissat B."/>
            <person name="Hansel C."/>
            <person name="Singer S."/>
            <person name="Hutchinson M.I."/>
            <person name="de Vries R.P."/>
            <person name="Natvig D.O."/>
            <person name="Powell A.J."/>
            <person name="Tsang A."/>
            <person name="Grigoriev I.V."/>
        </authorList>
    </citation>
    <scope>NUCLEOTIDE SEQUENCE [LARGE SCALE GENOMIC DNA]</scope>
    <source>
        <strain evidence="1 2">ATCC 22073</strain>
    </source>
</reference>
<dbReference type="RefSeq" id="XP_070865758.1">
    <property type="nucleotide sequence ID" value="XM_071010783.1"/>
</dbReference>
<dbReference type="Proteomes" id="UP001600064">
    <property type="component" value="Unassembled WGS sequence"/>
</dbReference>
<comment type="caution">
    <text evidence="1">The sequence shown here is derived from an EMBL/GenBank/DDBJ whole genome shotgun (WGS) entry which is preliminary data.</text>
</comment>
<sequence>MIYEVEVLNLAHRLEDAVFHDINLKVKLNVSSELPAYWRFGISGICDIYNNEKGEVHCRSQFAPPQDVMSVLENPLRDSFRRKYMKASRAYDDNLLDHDVNPILETWALAVYNLAPERLSNRENHASSLIKL</sequence>
<keyword evidence="2" id="KW-1185">Reference proteome</keyword>
<proteinExistence type="predicted"/>
<accession>A0ABR4D9L9</accession>
<dbReference type="EMBL" id="JAZGUE010000004">
    <property type="protein sequence ID" value="KAL2267031.1"/>
    <property type="molecule type" value="Genomic_DNA"/>
</dbReference>
<name>A0ABR4D9L9_9PEZI</name>
<gene>
    <name evidence="1" type="ORF">VTJ83DRAFT_4308</name>
</gene>
<protein>
    <submittedName>
        <fullName evidence="1">Uncharacterized protein</fullName>
    </submittedName>
</protein>
<evidence type="ECO:0000313" key="2">
    <source>
        <dbReference type="Proteomes" id="UP001600064"/>
    </source>
</evidence>
<evidence type="ECO:0000313" key="1">
    <source>
        <dbReference type="EMBL" id="KAL2267031.1"/>
    </source>
</evidence>
<dbReference type="GeneID" id="98125427"/>